<comment type="subcellular location">
    <subcellularLocation>
        <location evidence="1">Secreted</location>
    </subcellularLocation>
</comment>
<keyword evidence="2" id="KW-0964">Secreted</keyword>
<feature type="domain" description="Carbohydrate-binding module family 96" evidence="4">
    <location>
        <begin position="58"/>
        <end position="175"/>
    </location>
</feature>
<organism evidence="5 6">
    <name type="scientific">Cellulomonas avistercoris</name>
    <dbReference type="NCBI Taxonomy" id="2762242"/>
    <lineage>
        <taxon>Bacteria</taxon>
        <taxon>Bacillati</taxon>
        <taxon>Actinomycetota</taxon>
        <taxon>Actinomycetes</taxon>
        <taxon>Micrococcales</taxon>
        <taxon>Cellulomonadaceae</taxon>
        <taxon>Cellulomonas</taxon>
    </lineage>
</organism>
<evidence type="ECO:0000313" key="5">
    <source>
        <dbReference type="EMBL" id="MBD7919255.1"/>
    </source>
</evidence>
<protein>
    <submittedName>
        <fullName evidence="5">DNRLRE domain-containing protein</fullName>
    </submittedName>
</protein>
<evidence type="ECO:0000256" key="2">
    <source>
        <dbReference type="ARBA" id="ARBA00022525"/>
    </source>
</evidence>
<name>A0ABR8QFU1_9CELL</name>
<proteinExistence type="predicted"/>
<evidence type="ECO:0000256" key="3">
    <source>
        <dbReference type="ARBA" id="ARBA00022729"/>
    </source>
</evidence>
<accession>A0ABR8QFU1</accession>
<dbReference type="NCBIfam" id="NF033679">
    <property type="entry name" value="DNRLRE_dom"/>
    <property type="match status" value="1"/>
</dbReference>
<evidence type="ECO:0000256" key="1">
    <source>
        <dbReference type="ARBA" id="ARBA00004613"/>
    </source>
</evidence>
<feature type="non-terminal residue" evidence="5">
    <location>
        <position position="1"/>
    </location>
</feature>
<comment type="caution">
    <text evidence="5">The sequence shown here is derived from an EMBL/GenBank/DDBJ whole genome shotgun (WGS) entry which is preliminary data.</text>
</comment>
<keyword evidence="6" id="KW-1185">Reference proteome</keyword>
<dbReference type="Proteomes" id="UP000604241">
    <property type="component" value="Unassembled WGS sequence"/>
</dbReference>
<dbReference type="RefSeq" id="WP_191783907.1">
    <property type="nucleotide sequence ID" value="NZ_JACSQV010000011.1"/>
</dbReference>
<dbReference type="EMBL" id="JACSQV010000011">
    <property type="protein sequence ID" value="MBD7919255.1"/>
    <property type="molecule type" value="Genomic_DNA"/>
</dbReference>
<evidence type="ECO:0000259" key="4">
    <source>
        <dbReference type="Pfam" id="PF24517"/>
    </source>
</evidence>
<reference evidence="5 6" key="1">
    <citation type="submission" date="2020-08" db="EMBL/GenBank/DDBJ databases">
        <title>A Genomic Blueprint of the Chicken Gut Microbiome.</title>
        <authorList>
            <person name="Gilroy R."/>
            <person name="Ravi A."/>
            <person name="Getino M."/>
            <person name="Pursley I."/>
            <person name="Horton D.L."/>
            <person name="Alikhan N.-F."/>
            <person name="Baker D."/>
            <person name="Gharbi K."/>
            <person name="Hall N."/>
            <person name="Watson M."/>
            <person name="Adriaenssens E.M."/>
            <person name="Foster-Nyarko E."/>
            <person name="Jarju S."/>
            <person name="Secka A."/>
            <person name="Antonio M."/>
            <person name="Oren A."/>
            <person name="Chaudhuri R."/>
            <person name="La Ragione R.M."/>
            <person name="Hildebrand F."/>
            <person name="Pallen M.J."/>
        </authorList>
    </citation>
    <scope>NUCLEOTIDE SEQUENCE [LARGE SCALE GENOMIC DNA]</scope>
    <source>
        <strain evidence="5 6">Sa3CUA2</strain>
    </source>
</reference>
<dbReference type="Pfam" id="PF24517">
    <property type="entry name" value="CBM96"/>
    <property type="match status" value="1"/>
</dbReference>
<keyword evidence="3" id="KW-0732">Signal</keyword>
<dbReference type="InterPro" id="IPR055372">
    <property type="entry name" value="CBM96"/>
</dbReference>
<gene>
    <name evidence="5" type="ORF">H9657_13340</name>
</gene>
<dbReference type="InterPro" id="IPR013783">
    <property type="entry name" value="Ig-like_fold"/>
</dbReference>
<dbReference type="Gene3D" id="2.60.40.10">
    <property type="entry name" value="Immunoglobulins"/>
    <property type="match status" value="1"/>
</dbReference>
<sequence length="218" mass="21651">IGAATLVATVTGTTWTDTGLAPGTHHYQVVARDAAGNTGPAAAAGADVPVPGGDAVNVNLSPTSDTYSNQGAPGSAYGTSTSLASRGSLSYASYLAFELPAAPEGLTLVAAHLQVRTTTAAYAGSLDEHQVSAITTPWAESTLTHAARPAVGAAIGTITGATDLSTAYLSSDLSAGLAPFLGAPATLTVSSLGADNLWFSSVDSGNPAFRPMLTLQFA</sequence>
<evidence type="ECO:0000313" key="6">
    <source>
        <dbReference type="Proteomes" id="UP000604241"/>
    </source>
</evidence>